<evidence type="ECO:0000313" key="4">
    <source>
        <dbReference type="Proteomes" id="UP000792457"/>
    </source>
</evidence>
<comment type="similarity">
    <text evidence="1">Belongs to the Speedy/Ringo family.</text>
</comment>
<dbReference type="Pfam" id="PF11357">
    <property type="entry name" value="Spy1"/>
    <property type="match status" value="1"/>
</dbReference>
<protein>
    <submittedName>
        <fullName evidence="3">Uncharacterized protein</fullName>
    </submittedName>
</protein>
<dbReference type="EMBL" id="KZ308289">
    <property type="protein sequence ID" value="KAG8226588.1"/>
    <property type="molecule type" value="Genomic_DNA"/>
</dbReference>
<gene>
    <name evidence="3" type="ORF">J437_LFUL007280</name>
</gene>
<keyword evidence="4" id="KW-1185">Reference proteome</keyword>
<dbReference type="PANTHER" id="PTHR31545:SF5">
    <property type="entry name" value="SPEEDY PROTEIN A"/>
    <property type="match status" value="1"/>
</dbReference>
<dbReference type="InterPro" id="IPR052316">
    <property type="entry name" value="Speedy-Ringo_regulator"/>
</dbReference>
<evidence type="ECO:0000256" key="2">
    <source>
        <dbReference type="ARBA" id="ARBA00023306"/>
    </source>
</evidence>
<accession>A0A8K0K5X0</accession>
<dbReference type="GO" id="GO:0019901">
    <property type="term" value="F:protein kinase binding"/>
    <property type="evidence" value="ECO:0007669"/>
    <property type="project" value="InterPro"/>
</dbReference>
<dbReference type="InterPro" id="IPR020984">
    <property type="entry name" value="Speedy"/>
</dbReference>
<name>A0A8K0K5X0_LADFU</name>
<dbReference type="PANTHER" id="PTHR31545">
    <property type="entry name" value="SEEDY PROTEIN A/C FAMILY MEMBER"/>
    <property type="match status" value="1"/>
</dbReference>
<keyword evidence="2" id="KW-0131">Cell cycle</keyword>
<organism evidence="3 4">
    <name type="scientific">Ladona fulva</name>
    <name type="common">Scarce chaser dragonfly</name>
    <name type="synonym">Libellula fulva</name>
    <dbReference type="NCBI Taxonomy" id="123851"/>
    <lineage>
        <taxon>Eukaryota</taxon>
        <taxon>Metazoa</taxon>
        <taxon>Ecdysozoa</taxon>
        <taxon>Arthropoda</taxon>
        <taxon>Hexapoda</taxon>
        <taxon>Insecta</taxon>
        <taxon>Pterygota</taxon>
        <taxon>Palaeoptera</taxon>
        <taxon>Odonata</taxon>
        <taxon>Epiprocta</taxon>
        <taxon>Anisoptera</taxon>
        <taxon>Libelluloidea</taxon>
        <taxon>Libellulidae</taxon>
        <taxon>Ladona</taxon>
    </lineage>
</organism>
<reference evidence="3" key="1">
    <citation type="submission" date="2013-04" db="EMBL/GenBank/DDBJ databases">
        <authorList>
            <person name="Qu J."/>
            <person name="Murali S.C."/>
            <person name="Bandaranaike D."/>
            <person name="Bellair M."/>
            <person name="Blankenburg K."/>
            <person name="Chao H."/>
            <person name="Dinh H."/>
            <person name="Doddapaneni H."/>
            <person name="Downs B."/>
            <person name="Dugan-Rocha S."/>
            <person name="Elkadiri S."/>
            <person name="Gnanaolivu R.D."/>
            <person name="Hernandez B."/>
            <person name="Javaid M."/>
            <person name="Jayaseelan J.C."/>
            <person name="Lee S."/>
            <person name="Li M."/>
            <person name="Ming W."/>
            <person name="Munidasa M."/>
            <person name="Muniz J."/>
            <person name="Nguyen L."/>
            <person name="Ongeri F."/>
            <person name="Osuji N."/>
            <person name="Pu L.-L."/>
            <person name="Puazo M."/>
            <person name="Qu C."/>
            <person name="Quiroz J."/>
            <person name="Raj R."/>
            <person name="Weissenberger G."/>
            <person name="Xin Y."/>
            <person name="Zou X."/>
            <person name="Han Y."/>
            <person name="Richards S."/>
            <person name="Worley K."/>
            <person name="Muzny D."/>
            <person name="Gibbs R."/>
        </authorList>
    </citation>
    <scope>NUCLEOTIDE SEQUENCE</scope>
    <source>
        <strain evidence="3">Sampled in the wild</strain>
    </source>
</reference>
<dbReference type="OrthoDB" id="9442170at2759"/>
<dbReference type="AlphaFoldDB" id="A0A8K0K5X0"/>
<evidence type="ECO:0000313" key="3">
    <source>
        <dbReference type="EMBL" id="KAG8226588.1"/>
    </source>
</evidence>
<comment type="caution">
    <text evidence="3">The sequence shown here is derived from an EMBL/GenBank/DDBJ whole genome shotgun (WGS) entry which is preliminary data.</text>
</comment>
<evidence type="ECO:0000256" key="1">
    <source>
        <dbReference type="ARBA" id="ARBA00010932"/>
    </source>
</evidence>
<dbReference type="Proteomes" id="UP000792457">
    <property type="component" value="Unassembled WGS sequence"/>
</dbReference>
<proteinExistence type="inferred from homology"/>
<reference evidence="3" key="2">
    <citation type="submission" date="2017-10" db="EMBL/GenBank/DDBJ databases">
        <title>Ladona fulva Genome sequencing and assembly.</title>
        <authorList>
            <person name="Murali S."/>
            <person name="Richards S."/>
            <person name="Bandaranaike D."/>
            <person name="Bellair M."/>
            <person name="Blankenburg K."/>
            <person name="Chao H."/>
            <person name="Dinh H."/>
            <person name="Doddapaneni H."/>
            <person name="Dugan-Rocha S."/>
            <person name="Elkadiri S."/>
            <person name="Gnanaolivu R."/>
            <person name="Hernandez B."/>
            <person name="Skinner E."/>
            <person name="Javaid M."/>
            <person name="Lee S."/>
            <person name="Li M."/>
            <person name="Ming W."/>
            <person name="Munidasa M."/>
            <person name="Muniz J."/>
            <person name="Nguyen L."/>
            <person name="Hughes D."/>
            <person name="Osuji N."/>
            <person name="Pu L.-L."/>
            <person name="Puazo M."/>
            <person name="Qu C."/>
            <person name="Quiroz J."/>
            <person name="Raj R."/>
            <person name="Weissenberger G."/>
            <person name="Xin Y."/>
            <person name="Zou X."/>
            <person name="Han Y."/>
            <person name="Worley K."/>
            <person name="Muzny D."/>
            <person name="Gibbs R."/>
        </authorList>
    </citation>
    <scope>NUCLEOTIDE SEQUENCE</scope>
    <source>
        <strain evidence="3">Sampled in the wild</strain>
    </source>
</reference>
<sequence>MLDFKLNNSTDAVKGVMDLFCYEVLDLFGEPAPKIQRLCDKTPECLFITSEDMELFFSLLEFDKFFVYADKYLIAMVITYFKRAGYSYQDYSVFNFFVALYLAHDMEEDEEDLKYIVSRWAFGTRWEFKQNELLNCRDKLWRLMNYRAVVSKKCCEEVMSMVPNHPIWERERSKEYGGARRELWDNWYKPSPSYTKELLLSSVQPEVSVCNTRNPFLSITSDSGEKEKCPSIGGSGDTKKEFKRDGLPTGVCVRLDNGIQITFHLQEE</sequence>